<feature type="region of interest" description="Disordered" evidence="1">
    <location>
        <begin position="67"/>
        <end position="202"/>
    </location>
</feature>
<dbReference type="InterPro" id="IPR002477">
    <property type="entry name" value="Peptidoglycan-bd-like"/>
</dbReference>
<organism evidence="3 4">
    <name type="scientific">Streptomyces pathocidini</name>
    <dbReference type="NCBI Taxonomy" id="1650571"/>
    <lineage>
        <taxon>Bacteria</taxon>
        <taxon>Bacillati</taxon>
        <taxon>Actinomycetota</taxon>
        <taxon>Actinomycetes</taxon>
        <taxon>Kitasatosporales</taxon>
        <taxon>Streptomycetaceae</taxon>
        <taxon>Streptomyces</taxon>
    </lineage>
</organism>
<dbReference type="SUPFAM" id="SSF47090">
    <property type="entry name" value="PGBD-like"/>
    <property type="match status" value="1"/>
</dbReference>
<dbReference type="RefSeq" id="WP_157859201.1">
    <property type="nucleotide sequence ID" value="NZ_JBIRWE010000003.1"/>
</dbReference>
<evidence type="ECO:0000256" key="1">
    <source>
        <dbReference type="SAM" id="MobiDB-lite"/>
    </source>
</evidence>
<sequence length="275" mass="27890">MPEFPKVPVGRQAIASIQPGSHRSKSWKSPRRWTVAAALAVLAGVGIQTAASGFWSGAAGRAQLASTKPDQLTAAHVDTTPAADGQDASAPRGSAAGDGKKTAAVDGSSRGSASAASKASTGTATSAGGSAAPHATPQPSTGSTKPKPSASQPQQPEQTQPESGGNGPTVPSTPAQPPSETPVAPPPVEVPPHTPLSKGDYHPAVLELQERLRSLDLLVIEPTGEFCEETEKAVRKFQEQEGVKGDAAGVYGMDTHVALVSKAPAIPEKSPRTEG</sequence>
<comment type="caution">
    <text evidence="3">The sequence shown here is derived from an EMBL/GenBank/DDBJ whole genome shotgun (WGS) entry which is preliminary data.</text>
</comment>
<evidence type="ECO:0000313" key="4">
    <source>
        <dbReference type="Proteomes" id="UP001611548"/>
    </source>
</evidence>
<reference evidence="3 4" key="1">
    <citation type="submission" date="2024-10" db="EMBL/GenBank/DDBJ databases">
        <title>The Natural Products Discovery Center: Release of the First 8490 Sequenced Strains for Exploring Actinobacteria Biosynthetic Diversity.</title>
        <authorList>
            <person name="Kalkreuter E."/>
            <person name="Kautsar S.A."/>
            <person name="Yang D."/>
            <person name="Bader C.D."/>
            <person name="Teijaro C.N."/>
            <person name="Fluegel L."/>
            <person name="Davis C.M."/>
            <person name="Simpson J.R."/>
            <person name="Lauterbach L."/>
            <person name="Steele A.D."/>
            <person name="Gui C."/>
            <person name="Meng S."/>
            <person name="Li G."/>
            <person name="Viehrig K."/>
            <person name="Ye F."/>
            <person name="Su P."/>
            <person name="Kiefer A.F."/>
            <person name="Nichols A."/>
            <person name="Cepeda A.J."/>
            <person name="Yan W."/>
            <person name="Fan B."/>
            <person name="Jiang Y."/>
            <person name="Adhikari A."/>
            <person name="Zheng C.-J."/>
            <person name="Schuster L."/>
            <person name="Cowan T.M."/>
            <person name="Smanski M.J."/>
            <person name="Chevrette M.G."/>
            <person name="De Carvalho L.P.S."/>
            <person name="Shen B."/>
        </authorList>
    </citation>
    <scope>NUCLEOTIDE SEQUENCE [LARGE SCALE GENOMIC DNA]</scope>
    <source>
        <strain evidence="3 4">NPDC020327</strain>
    </source>
</reference>
<dbReference type="InterPro" id="IPR036365">
    <property type="entry name" value="PGBD-like_sf"/>
</dbReference>
<evidence type="ECO:0000259" key="2">
    <source>
        <dbReference type="Pfam" id="PF01471"/>
    </source>
</evidence>
<dbReference type="EMBL" id="JBIRWE010000003">
    <property type="protein sequence ID" value="MFI1964322.1"/>
    <property type="molecule type" value="Genomic_DNA"/>
</dbReference>
<accession>A0ABW7US30</accession>
<name>A0ABW7US30_9ACTN</name>
<feature type="compositionally biased region" description="Low complexity" evidence="1">
    <location>
        <begin position="143"/>
        <end position="163"/>
    </location>
</feature>
<feature type="domain" description="Peptidoglycan binding-like" evidence="2">
    <location>
        <begin position="202"/>
        <end position="259"/>
    </location>
</feature>
<keyword evidence="4" id="KW-1185">Reference proteome</keyword>
<protein>
    <submittedName>
        <fullName evidence="3">Peptidoglycan-binding protein</fullName>
    </submittedName>
</protein>
<dbReference type="InterPro" id="IPR036366">
    <property type="entry name" value="PGBDSf"/>
</dbReference>
<feature type="compositionally biased region" description="Low complexity" evidence="1">
    <location>
        <begin position="104"/>
        <end position="135"/>
    </location>
</feature>
<feature type="region of interest" description="Disordered" evidence="1">
    <location>
        <begin position="1"/>
        <end position="28"/>
    </location>
</feature>
<gene>
    <name evidence="3" type="ORF">ACH429_09395</name>
</gene>
<feature type="compositionally biased region" description="Pro residues" evidence="1">
    <location>
        <begin position="174"/>
        <end position="194"/>
    </location>
</feature>
<dbReference type="Gene3D" id="1.10.101.10">
    <property type="entry name" value="PGBD-like superfamily/PGBD"/>
    <property type="match status" value="1"/>
</dbReference>
<evidence type="ECO:0000313" key="3">
    <source>
        <dbReference type="EMBL" id="MFI1964322.1"/>
    </source>
</evidence>
<dbReference type="Pfam" id="PF01471">
    <property type="entry name" value="PG_binding_1"/>
    <property type="match status" value="1"/>
</dbReference>
<proteinExistence type="predicted"/>
<dbReference type="Proteomes" id="UP001611548">
    <property type="component" value="Unassembled WGS sequence"/>
</dbReference>